<evidence type="ECO:0000256" key="6">
    <source>
        <dbReference type="ARBA" id="ARBA00023170"/>
    </source>
</evidence>
<feature type="domain" description="G-protein coupled receptors family 1 profile" evidence="10">
    <location>
        <begin position="33"/>
        <end position="298"/>
    </location>
</feature>
<dbReference type="Proteomes" id="UP000663860">
    <property type="component" value="Unassembled WGS sequence"/>
</dbReference>
<feature type="region of interest" description="Disordered" evidence="8">
    <location>
        <begin position="322"/>
        <end position="356"/>
    </location>
</feature>
<dbReference type="Gene3D" id="1.20.1070.10">
    <property type="entry name" value="Rhodopsin 7-helix transmembrane proteins"/>
    <property type="match status" value="1"/>
</dbReference>
<reference evidence="11" key="1">
    <citation type="submission" date="2021-02" db="EMBL/GenBank/DDBJ databases">
        <authorList>
            <person name="Nowell W R."/>
        </authorList>
    </citation>
    <scope>NUCLEOTIDE SEQUENCE</scope>
</reference>
<keyword evidence="2 9" id="KW-0812">Transmembrane</keyword>
<feature type="transmembrane region" description="Helical" evidence="9">
    <location>
        <begin position="138"/>
        <end position="157"/>
    </location>
</feature>
<organism evidence="11 12">
    <name type="scientific">Adineta steineri</name>
    <dbReference type="NCBI Taxonomy" id="433720"/>
    <lineage>
        <taxon>Eukaryota</taxon>
        <taxon>Metazoa</taxon>
        <taxon>Spiralia</taxon>
        <taxon>Gnathifera</taxon>
        <taxon>Rotifera</taxon>
        <taxon>Eurotatoria</taxon>
        <taxon>Bdelloidea</taxon>
        <taxon>Adinetida</taxon>
        <taxon>Adinetidae</taxon>
        <taxon>Adineta</taxon>
    </lineage>
</organism>
<dbReference type="SUPFAM" id="SSF81321">
    <property type="entry name" value="Family A G protein-coupled receptor-like"/>
    <property type="match status" value="1"/>
</dbReference>
<evidence type="ECO:0000256" key="7">
    <source>
        <dbReference type="ARBA" id="ARBA00023224"/>
    </source>
</evidence>
<dbReference type="InterPro" id="IPR000276">
    <property type="entry name" value="GPCR_Rhodpsn"/>
</dbReference>
<evidence type="ECO:0000256" key="5">
    <source>
        <dbReference type="ARBA" id="ARBA00023136"/>
    </source>
</evidence>
<evidence type="ECO:0000256" key="9">
    <source>
        <dbReference type="SAM" id="Phobius"/>
    </source>
</evidence>
<dbReference type="GO" id="GO:0004930">
    <property type="term" value="F:G protein-coupled receptor activity"/>
    <property type="evidence" value="ECO:0007669"/>
    <property type="project" value="UniProtKB-KW"/>
</dbReference>
<feature type="transmembrane region" description="Helical" evidence="9">
    <location>
        <begin position="186"/>
        <end position="208"/>
    </location>
</feature>
<keyword evidence="5 9" id="KW-0472">Membrane</keyword>
<dbReference type="PANTHER" id="PTHR24243">
    <property type="entry name" value="G-PROTEIN COUPLED RECEPTOR"/>
    <property type="match status" value="1"/>
</dbReference>
<dbReference type="AlphaFoldDB" id="A0A815R1M8"/>
<keyword evidence="4" id="KW-0297">G-protein coupled receptor</keyword>
<keyword evidence="6" id="KW-0675">Receptor</keyword>
<dbReference type="InterPro" id="IPR017452">
    <property type="entry name" value="GPCR_Rhodpsn_7TM"/>
</dbReference>
<dbReference type="EMBL" id="CAJNOE010002133">
    <property type="protein sequence ID" value="CAF1469371.1"/>
    <property type="molecule type" value="Genomic_DNA"/>
</dbReference>
<evidence type="ECO:0000259" key="10">
    <source>
        <dbReference type="PROSITE" id="PS50262"/>
    </source>
</evidence>
<name>A0A815R1M8_9BILA</name>
<dbReference type="PANTHER" id="PTHR24243:SF230">
    <property type="entry name" value="G-PROTEIN COUPLED RECEPTORS FAMILY 1 PROFILE DOMAIN-CONTAINING PROTEIN"/>
    <property type="match status" value="1"/>
</dbReference>
<evidence type="ECO:0000256" key="3">
    <source>
        <dbReference type="ARBA" id="ARBA00022989"/>
    </source>
</evidence>
<feature type="transmembrane region" description="Helical" evidence="9">
    <location>
        <begin position="53"/>
        <end position="76"/>
    </location>
</feature>
<accession>A0A815R1M8</accession>
<evidence type="ECO:0000256" key="4">
    <source>
        <dbReference type="ARBA" id="ARBA00023040"/>
    </source>
</evidence>
<evidence type="ECO:0000313" key="11">
    <source>
        <dbReference type="EMBL" id="CAF1469371.1"/>
    </source>
</evidence>
<dbReference type="Pfam" id="PF00001">
    <property type="entry name" value="7tm_1"/>
    <property type="match status" value="1"/>
</dbReference>
<feature type="transmembrane region" description="Helical" evidence="9">
    <location>
        <begin position="286"/>
        <end position="305"/>
    </location>
</feature>
<dbReference type="PROSITE" id="PS50262">
    <property type="entry name" value="G_PROTEIN_RECEP_F1_2"/>
    <property type="match status" value="1"/>
</dbReference>
<comment type="caution">
    <text evidence="11">The sequence shown here is derived from an EMBL/GenBank/DDBJ whole genome shotgun (WGS) entry which is preliminary data.</text>
</comment>
<comment type="subcellular location">
    <subcellularLocation>
        <location evidence="1">Membrane</location>
        <topology evidence="1">Multi-pass membrane protein</topology>
    </subcellularLocation>
</comment>
<feature type="transmembrane region" description="Helical" evidence="9">
    <location>
        <begin position="96"/>
        <end position="118"/>
    </location>
</feature>
<feature type="transmembrane region" description="Helical" evidence="9">
    <location>
        <begin position="235"/>
        <end position="256"/>
    </location>
</feature>
<proteinExistence type="predicted"/>
<evidence type="ECO:0000313" key="12">
    <source>
        <dbReference type="Proteomes" id="UP000663860"/>
    </source>
</evidence>
<evidence type="ECO:0000256" key="1">
    <source>
        <dbReference type="ARBA" id="ARBA00004141"/>
    </source>
</evidence>
<dbReference type="GO" id="GO:0005886">
    <property type="term" value="C:plasma membrane"/>
    <property type="evidence" value="ECO:0007669"/>
    <property type="project" value="TreeGrafter"/>
</dbReference>
<feature type="transmembrane region" description="Helical" evidence="9">
    <location>
        <begin position="15"/>
        <end position="41"/>
    </location>
</feature>
<gene>
    <name evidence="11" type="ORF">IZO911_LOCUS43370</name>
</gene>
<sequence>MSSTNTTINQLNTAAATIVLVLAFINFTLGAFGLIFNVLIFSRRSLRREPCSLYFFWSSCFDLFVVYVMMPLRTLASSFNLDIANYNLWICKIEYFANYSTRAITCWLIVLACLDRFFHSSTNANIRRMSSLKTTKRAILIIIVTIMLLYSHMLVYFEITNVPDRFGNIVPTCNAQKGIYRTFLSFWYMALYSLCPSLLMLLFGILTLNNLRQHRQIVPTTSGTNQIVRRTDNQLLRMLIAQVLMIITATLPYSIYQLYTAFTSNVVKDTLRIAQENLAARITGPLINFAHTTSFYLYTLTGTVFRKELRKIMQQCRHPNRSLMSSTQGHTHILPSNQKVTTTRMANHKNNNSFEP</sequence>
<keyword evidence="3 9" id="KW-1133">Transmembrane helix</keyword>
<evidence type="ECO:0000256" key="2">
    <source>
        <dbReference type="ARBA" id="ARBA00022692"/>
    </source>
</evidence>
<keyword evidence="7" id="KW-0807">Transducer</keyword>
<evidence type="ECO:0000256" key="8">
    <source>
        <dbReference type="SAM" id="MobiDB-lite"/>
    </source>
</evidence>
<protein>
    <recommendedName>
        <fullName evidence="10">G-protein coupled receptors family 1 profile domain-containing protein</fullName>
    </recommendedName>
</protein>